<evidence type="ECO:0000313" key="2">
    <source>
        <dbReference type="EMBL" id="TMX03999.1"/>
    </source>
</evidence>
<dbReference type="AlphaFoldDB" id="A0A6N2CB62"/>
<gene>
    <name evidence="2" type="ORF">EJD97_012338</name>
</gene>
<protein>
    <submittedName>
        <fullName evidence="2">Uncharacterized protein</fullName>
    </submittedName>
</protein>
<evidence type="ECO:0000256" key="1">
    <source>
        <dbReference type="SAM" id="MobiDB-lite"/>
    </source>
</evidence>
<proteinExistence type="predicted"/>
<dbReference type="EMBL" id="RXGB01000315">
    <property type="protein sequence ID" value="TMX03999.1"/>
    <property type="molecule type" value="Genomic_DNA"/>
</dbReference>
<feature type="compositionally biased region" description="Basic and acidic residues" evidence="1">
    <location>
        <begin position="117"/>
        <end position="140"/>
    </location>
</feature>
<comment type="caution">
    <text evidence="2">The sequence shown here is derived from an EMBL/GenBank/DDBJ whole genome shotgun (WGS) entry which is preliminary data.</text>
</comment>
<feature type="region of interest" description="Disordered" evidence="1">
    <location>
        <begin position="81"/>
        <end position="150"/>
    </location>
</feature>
<accession>A0A6N2CB62</accession>
<organism evidence="2">
    <name type="scientific">Solanum chilense</name>
    <name type="common">Tomato</name>
    <name type="synonym">Lycopersicon chilense</name>
    <dbReference type="NCBI Taxonomy" id="4083"/>
    <lineage>
        <taxon>Eukaryota</taxon>
        <taxon>Viridiplantae</taxon>
        <taxon>Streptophyta</taxon>
        <taxon>Embryophyta</taxon>
        <taxon>Tracheophyta</taxon>
        <taxon>Spermatophyta</taxon>
        <taxon>Magnoliopsida</taxon>
        <taxon>eudicotyledons</taxon>
        <taxon>Gunneridae</taxon>
        <taxon>Pentapetalae</taxon>
        <taxon>asterids</taxon>
        <taxon>lamiids</taxon>
        <taxon>Solanales</taxon>
        <taxon>Solanaceae</taxon>
        <taxon>Solanoideae</taxon>
        <taxon>Solaneae</taxon>
        <taxon>Solanum</taxon>
        <taxon>Solanum subgen. Lycopersicon</taxon>
    </lineage>
</organism>
<sequence length="150" mass="16907">MNTRRMSARRVNEKVVYEGVPSRGEQVPLGGEVFQGEQVSIANQGNEVWTSVPDLVKEEHCTTVLHNNMTLSRLIMYTQPIEESKLERRGRGVRRGRPGGKNQPKFKKRAPNQDVPSDSKIDHKVRDSPSIATKERDVKKSPYNGPDVGE</sequence>
<name>A0A6N2CB62_SOLCI</name>
<reference evidence="2" key="1">
    <citation type="submission" date="2019-05" db="EMBL/GenBank/DDBJ databases">
        <title>The de novo reference genome and transcriptome assemblies of the wild tomato species Solanum chilense.</title>
        <authorList>
            <person name="Stam R."/>
            <person name="Nosenko T."/>
            <person name="Hoerger A.C."/>
            <person name="Stephan W."/>
            <person name="Seidel M.A."/>
            <person name="Kuhn J.M.M."/>
            <person name="Haberer G."/>
            <person name="Tellier A."/>
        </authorList>
    </citation>
    <scope>NUCLEOTIDE SEQUENCE</scope>
    <source>
        <tissue evidence="2">Mature leaves</tissue>
    </source>
</reference>
<feature type="compositionally biased region" description="Basic residues" evidence="1">
    <location>
        <begin position="91"/>
        <end position="110"/>
    </location>
</feature>